<name>A0AAP0LF62_9MAGN</name>
<evidence type="ECO:0000313" key="2">
    <source>
        <dbReference type="EMBL" id="KAK9169488.1"/>
    </source>
</evidence>
<proteinExistence type="predicted"/>
<dbReference type="AlphaFoldDB" id="A0AAP0LF62"/>
<evidence type="ECO:0000313" key="3">
    <source>
        <dbReference type="Proteomes" id="UP001420932"/>
    </source>
</evidence>
<dbReference type="EMBL" id="JBBNAF010000001">
    <property type="protein sequence ID" value="KAK9169488.1"/>
    <property type="molecule type" value="Genomic_DNA"/>
</dbReference>
<organism evidence="2 3">
    <name type="scientific">Stephania yunnanensis</name>
    <dbReference type="NCBI Taxonomy" id="152371"/>
    <lineage>
        <taxon>Eukaryota</taxon>
        <taxon>Viridiplantae</taxon>
        <taxon>Streptophyta</taxon>
        <taxon>Embryophyta</taxon>
        <taxon>Tracheophyta</taxon>
        <taxon>Spermatophyta</taxon>
        <taxon>Magnoliopsida</taxon>
        <taxon>Ranunculales</taxon>
        <taxon>Menispermaceae</taxon>
        <taxon>Menispermoideae</taxon>
        <taxon>Cissampelideae</taxon>
        <taxon>Stephania</taxon>
    </lineage>
</organism>
<feature type="region of interest" description="Disordered" evidence="1">
    <location>
        <begin position="1"/>
        <end position="40"/>
    </location>
</feature>
<feature type="compositionally biased region" description="Basic and acidic residues" evidence="1">
    <location>
        <begin position="1"/>
        <end position="12"/>
    </location>
</feature>
<feature type="compositionally biased region" description="Basic and acidic residues" evidence="1">
    <location>
        <begin position="29"/>
        <end position="38"/>
    </location>
</feature>
<comment type="caution">
    <text evidence="2">The sequence shown here is derived from an EMBL/GenBank/DDBJ whole genome shotgun (WGS) entry which is preliminary data.</text>
</comment>
<dbReference type="Proteomes" id="UP001420932">
    <property type="component" value="Unassembled WGS sequence"/>
</dbReference>
<evidence type="ECO:0000256" key="1">
    <source>
        <dbReference type="SAM" id="MobiDB-lite"/>
    </source>
</evidence>
<reference evidence="2 3" key="1">
    <citation type="submission" date="2024-01" db="EMBL/GenBank/DDBJ databases">
        <title>Genome assemblies of Stephania.</title>
        <authorList>
            <person name="Yang L."/>
        </authorList>
    </citation>
    <scope>NUCLEOTIDE SEQUENCE [LARGE SCALE GENOMIC DNA]</scope>
    <source>
        <strain evidence="2">YNDBR</strain>
        <tissue evidence="2">Leaf</tissue>
    </source>
</reference>
<protein>
    <submittedName>
        <fullName evidence="2">Uncharacterized protein</fullName>
    </submittedName>
</protein>
<accession>A0AAP0LF62</accession>
<sequence length="76" mass="8497">MKDDSSERRDVVDSGDAPVEAQVRPTAVADDRQAEATRRTAQRSFAAAMTTWTAATRFHGDGVIRKEERYSCPKRL</sequence>
<keyword evidence="3" id="KW-1185">Reference proteome</keyword>
<gene>
    <name evidence="2" type="ORF">Syun_001628</name>
</gene>